<sequence>MRNTFLLILSLLFIGMEAGAQNLVPLHRYRSRDIEKYMISQPRNYHTAMKPFVIADTSRLFKQTYTRNGEEKNWWMRKLRYENLIMVEKENYRLTIDPVLHFELSKNRDVEELLYRNTRAFMVAGRIGQNVSFQSILYENQVAFQPYVNEMIQTKEIIPHAAKYKPYEIPVGQLSPVGYDYSMAEGVLSWNALPQLNLQFAQGKHFVGDGYRSLLLSDNSYSYPFFKAMLTIGPLQYTSMFAELLDFDLPHGTESGYRKKRYQMHYLSWNTTPWLQVGLFESVVYHAEDSTGYSGFKANYLNPLILSRTAEYGLDTKNNILLGATMKITLPARIQIYGQYVLDATANPSAEQVTAEETRQGYQLGGKWFDALGIQNLYGQMEFNSVSIFTYGHSSAAQNYTHTRQALTHPMGSGFNEFVAILAYSVKDFELEVQGNLARYKTKTAEDISAGSFLMYDQEIIEQDDLSALSLENEFAYGHMQLSYLLNPRTDLRICAGAALRINQNINRESIDAWVFFGLRTFLSNQLLDF</sequence>
<evidence type="ECO:0000313" key="2">
    <source>
        <dbReference type="Proteomes" id="UP000064893"/>
    </source>
</evidence>
<dbReference type="STRING" id="1307839.L21SP5_02292"/>
<name>A0A0S2I0W7_9BACT</name>
<reference evidence="1 2" key="1">
    <citation type="submission" date="2015-11" db="EMBL/GenBank/DDBJ databases">
        <title>Description and complete genome sequence of a novel strain predominating in hypersaline microbial mats and representing a new family of the Bacteriodetes phylum.</title>
        <authorList>
            <person name="Spring S."/>
            <person name="Bunk B."/>
            <person name="Sproer C."/>
            <person name="Klenk H.-P."/>
        </authorList>
    </citation>
    <scope>NUCLEOTIDE SEQUENCE [LARGE SCALE GENOMIC DNA]</scope>
    <source>
        <strain evidence="1 2">L21-Spi-D4</strain>
    </source>
</reference>
<dbReference type="Gene3D" id="2.40.160.130">
    <property type="entry name" value="Capsule assembly protein Wzi"/>
    <property type="match status" value="1"/>
</dbReference>
<evidence type="ECO:0000313" key="1">
    <source>
        <dbReference type="EMBL" id="ALO15924.1"/>
    </source>
</evidence>
<dbReference type="OrthoDB" id="9808260at2"/>
<dbReference type="KEGG" id="blq:L21SP5_02292"/>
<dbReference type="RefSeq" id="WP_057953343.1">
    <property type="nucleotide sequence ID" value="NZ_CP013118.1"/>
</dbReference>
<gene>
    <name evidence="1" type="ORF">L21SP5_02292</name>
</gene>
<proteinExistence type="predicted"/>
<dbReference type="InterPro" id="IPR038636">
    <property type="entry name" value="Wzi_sf"/>
</dbReference>
<organism evidence="1 2">
    <name type="scientific">Salinivirga cyanobacteriivorans</name>
    <dbReference type="NCBI Taxonomy" id="1307839"/>
    <lineage>
        <taxon>Bacteria</taxon>
        <taxon>Pseudomonadati</taxon>
        <taxon>Bacteroidota</taxon>
        <taxon>Bacteroidia</taxon>
        <taxon>Bacteroidales</taxon>
        <taxon>Salinivirgaceae</taxon>
        <taxon>Salinivirga</taxon>
    </lineage>
</organism>
<protein>
    <recommendedName>
        <fullName evidence="3">Gliding motility protein RemB</fullName>
    </recommendedName>
</protein>
<evidence type="ECO:0008006" key="3">
    <source>
        <dbReference type="Google" id="ProtNLM"/>
    </source>
</evidence>
<accession>A0A0S2I0W7</accession>
<keyword evidence="2" id="KW-1185">Reference proteome</keyword>
<dbReference type="Proteomes" id="UP000064893">
    <property type="component" value="Chromosome"/>
</dbReference>
<dbReference type="EMBL" id="CP013118">
    <property type="protein sequence ID" value="ALO15924.1"/>
    <property type="molecule type" value="Genomic_DNA"/>
</dbReference>
<dbReference type="AlphaFoldDB" id="A0A0S2I0W7"/>